<evidence type="ECO:0000256" key="4">
    <source>
        <dbReference type="ARBA" id="ARBA00022989"/>
    </source>
</evidence>
<dbReference type="InterPro" id="IPR050368">
    <property type="entry name" value="ClC-type_chloride_channel"/>
</dbReference>
<feature type="transmembrane region" description="Helical" evidence="11">
    <location>
        <begin position="376"/>
        <end position="400"/>
    </location>
</feature>
<keyword evidence="9" id="KW-0407">Ion channel</keyword>
<dbReference type="CDD" id="cd02205">
    <property type="entry name" value="CBS_pair_SF"/>
    <property type="match status" value="1"/>
</dbReference>
<feature type="transmembrane region" description="Helical" evidence="11">
    <location>
        <begin position="349"/>
        <end position="370"/>
    </location>
</feature>
<protein>
    <submittedName>
        <fullName evidence="13">Chloride channel protein</fullName>
    </submittedName>
</protein>
<feature type="transmembrane region" description="Helical" evidence="11">
    <location>
        <begin position="73"/>
        <end position="94"/>
    </location>
</feature>
<keyword evidence="2" id="KW-0813">Transport</keyword>
<proteinExistence type="predicted"/>
<dbReference type="GO" id="GO:0005254">
    <property type="term" value="F:chloride channel activity"/>
    <property type="evidence" value="ECO:0007669"/>
    <property type="project" value="UniProtKB-KW"/>
</dbReference>
<dbReference type="AlphaFoldDB" id="A0AA52EDL4"/>
<dbReference type="SUPFAM" id="SSF81340">
    <property type="entry name" value="Clc chloride channel"/>
    <property type="match status" value="1"/>
</dbReference>
<accession>A0AA52EDL4</accession>
<sequence length="591" mass="63102">MVNVYKKLSRRIRANLYGKGQSEQWLLMGLATFIGIVAGYGAIGFYLGIDHLIHFVFGGSEKNLATIARELPWWHIIGALVLGGLIIGQLLRFLPEKRSSGVPHVIEAVALKNGHIPFRQGLLSAGITITSLGFGASAGREGPVVHLGATLSSGLVRWLNLSPALMRTLLGCGVAAAVAASFNAPIAGVFFALEVIIGHYALHVFTPIVISAIIGTIISRIHLGDFPAFSLPDYTISSFAEIPAFFILGIVCSVIAICFMMAMDKADKLRQRQDTIIPYWIQPAIGGLLVGSIALLYPEVLSVGYEATSNALMGSYDLKFLVALLAAKIIATVITLATRFGGGIFSPSLFIGAMTGGAFGLIAASLSPVAASDPGVYAIVGMGAVASSVLGAPISTMLIVFEITGDYSVTIAVMIASSVASMFTGMFYNKSFFFMQLANKGVHLESGRASYVLKSQKVKDHYSRDFFTIRHTDSLENARDLLIAQEGGKLIVTGQDGLLKGLVSFNQIPLSSSEIEEAKDKTIGDVCDDDPVVVYGDDPLELALQLMEGSQENILPVLETIETPVLIGIIHQSDVIQEYNKALLESQGQDR</sequence>
<dbReference type="InterPro" id="IPR014743">
    <property type="entry name" value="Cl-channel_core"/>
</dbReference>
<keyword evidence="14" id="KW-1185">Reference proteome</keyword>
<keyword evidence="3 11" id="KW-0812">Transmembrane</keyword>
<dbReference type="PRINTS" id="PR00762">
    <property type="entry name" value="CLCHANNEL"/>
</dbReference>
<comment type="subcellular location">
    <subcellularLocation>
        <location evidence="1">Membrane</location>
        <topology evidence="1">Multi-pass membrane protein</topology>
    </subcellularLocation>
</comment>
<dbReference type="PANTHER" id="PTHR43427">
    <property type="entry name" value="CHLORIDE CHANNEL PROTEIN CLC-E"/>
    <property type="match status" value="1"/>
</dbReference>
<feature type="domain" description="CBS" evidence="12">
    <location>
        <begin position="527"/>
        <end position="586"/>
    </location>
</feature>
<evidence type="ECO:0000256" key="3">
    <source>
        <dbReference type="ARBA" id="ARBA00022692"/>
    </source>
</evidence>
<feature type="transmembrane region" description="Helical" evidence="11">
    <location>
        <begin position="121"/>
        <end position="139"/>
    </location>
</feature>
<feature type="transmembrane region" description="Helical" evidence="11">
    <location>
        <begin position="275"/>
        <end position="298"/>
    </location>
</feature>
<dbReference type="KEGG" id="tmk:QGN29_00480"/>
<evidence type="ECO:0000313" key="13">
    <source>
        <dbReference type="EMBL" id="WND02836.1"/>
    </source>
</evidence>
<dbReference type="CDD" id="cd00400">
    <property type="entry name" value="Voltage_gated_ClC"/>
    <property type="match status" value="1"/>
</dbReference>
<gene>
    <name evidence="13" type="ORF">QGN29_00480</name>
</gene>
<dbReference type="InterPro" id="IPR000644">
    <property type="entry name" value="CBS_dom"/>
</dbReference>
<dbReference type="Gene3D" id="1.10.3080.10">
    <property type="entry name" value="Clc chloride channel"/>
    <property type="match status" value="1"/>
</dbReference>
<evidence type="ECO:0000256" key="6">
    <source>
        <dbReference type="ARBA" id="ARBA00023136"/>
    </source>
</evidence>
<dbReference type="Pfam" id="PF00654">
    <property type="entry name" value="Voltage_CLC"/>
    <property type="match status" value="1"/>
</dbReference>
<dbReference type="RefSeq" id="WP_310798675.1">
    <property type="nucleotide sequence ID" value="NZ_CP123872.1"/>
</dbReference>
<evidence type="ECO:0000313" key="14">
    <source>
        <dbReference type="Proteomes" id="UP001268683"/>
    </source>
</evidence>
<feature type="transmembrane region" description="Helical" evidence="11">
    <location>
        <begin position="168"/>
        <end position="193"/>
    </location>
</feature>
<feature type="transmembrane region" description="Helical" evidence="11">
    <location>
        <begin position="407"/>
        <end position="428"/>
    </location>
</feature>
<evidence type="ECO:0000256" key="8">
    <source>
        <dbReference type="ARBA" id="ARBA00023214"/>
    </source>
</evidence>
<dbReference type="SUPFAM" id="SSF54631">
    <property type="entry name" value="CBS-domain pair"/>
    <property type="match status" value="1"/>
</dbReference>
<keyword evidence="5" id="KW-0406">Ion transport</keyword>
<keyword evidence="10" id="KW-0129">CBS domain</keyword>
<keyword evidence="7" id="KW-0869">Chloride channel</keyword>
<name>A0AA52EDL4_9PROT</name>
<dbReference type="InterPro" id="IPR001807">
    <property type="entry name" value="ClC"/>
</dbReference>
<dbReference type="Pfam" id="PF00571">
    <property type="entry name" value="CBS"/>
    <property type="match status" value="1"/>
</dbReference>
<dbReference type="InterPro" id="IPR046342">
    <property type="entry name" value="CBS_dom_sf"/>
</dbReference>
<dbReference type="PROSITE" id="PS51371">
    <property type="entry name" value="CBS"/>
    <property type="match status" value="1"/>
</dbReference>
<dbReference type="EMBL" id="CP123872">
    <property type="protein sequence ID" value="WND02836.1"/>
    <property type="molecule type" value="Genomic_DNA"/>
</dbReference>
<dbReference type="Gene3D" id="3.10.580.10">
    <property type="entry name" value="CBS-domain"/>
    <property type="match status" value="1"/>
</dbReference>
<feature type="transmembrane region" description="Helical" evidence="11">
    <location>
        <begin position="200"/>
        <end position="222"/>
    </location>
</feature>
<feature type="transmembrane region" description="Helical" evidence="11">
    <location>
        <begin position="25"/>
        <end position="49"/>
    </location>
</feature>
<evidence type="ECO:0000259" key="12">
    <source>
        <dbReference type="PROSITE" id="PS51371"/>
    </source>
</evidence>
<dbReference type="PANTHER" id="PTHR43427:SF6">
    <property type="entry name" value="CHLORIDE CHANNEL PROTEIN CLC-E"/>
    <property type="match status" value="1"/>
</dbReference>
<evidence type="ECO:0000256" key="5">
    <source>
        <dbReference type="ARBA" id="ARBA00023065"/>
    </source>
</evidence>
<organism evidence="13 14">
    <name type="scientific">Temperatibacter marinus</name>
    <dbReference type="NCBI Taxonomy" id="1456591"/>
    <lineage>
        <taxon>Bacteria</taxon>
        <taxon>Pseudomonadati</taxon>
        <taxon>Pseudomonadota</taxon>
        <taxon>Alphaproteobacteria</taxon>
        <taxon>Kordiimonadales</taxon>
        <taxon>Temperatibacteraceae</taxon>
        <taxon>Temperatibacter</taxon>
    </lineage>
</organism>
<evidence type="ECO:0000256" key="2">
    <source>
        <dbReference type="ARBA" id="ARBA00022448"/>
    </source>
</evidence>
<evidence type="ECO:0000256" key="9">
    <source>
        <dbReference type="ARBA" id="ARBA00023303"/>
    </source>
</evidence>
<keyword evidence="4 11" id="KW-1133">Transmembrane helix</keyword>
<evidence type="ECO:0000256" key="10">
    <source>
        <dbReference type="PROSITE-ProRule" id="PRU00703"/>
    </source>
</evidence>
<dbReference type="Proteomes" id="UP001268683">
    <property type="component" value="Chromosome"/>
</dbReference>
<evidence type="ECO:0000256" key="1">
    <source>
        <dbReference type="ARBA" id="ARBA00004141"/>
    </source>
</evidence>
<evidence type="ECO:0000256" key="7">
    <source>
        <dbReference type="ARBA" id="ARBA00023173"/>
    </source>
</evidence>
<feature type="transmembrane region" description="Helical" evidence="11">
    <location>
        <begin position="242"/>
        <end position="263"/>
    </location>
</feature>
<feature type="transmembrane region" description="Helical" evidence="11">
    <location>
        <begin position="318"/>
        <end position="337"/>
    </location>
</feature>
<reference evidence="13" key="1">
    <citation type="submission" date="2023-04" db="EMBL/GenBank/DDBJ databases">
        <title>Complete genome sequence of Temperatibacter marinus.</title>
        <authorList>
            <person name="Rong J.-C."/>
            <person name="Yi M.-L."/>
            <person name="Zhao Q."/>
        </authorList>
    </citation>
    <scope>NUCLEOTIDE SEQUENCE</scope>
    <source>
        <strain evidence="13">NBRC 110045</strain>
    </source>
</reference>
<evidence type="ECO:0000256" key="11">
    <source>
        <dbReference type="SAM" id="Phobius"/>
    </source>
</evidence>
<dbReference type="GO" id="GO:0034707">
    <property type="term" value="C:chloride channel complex"/>
    <property type="evidence" value="ECO:0007669"/>
    <property type="project" value="UniProtKB-KW"/>
</dbReference>
<keyword evidence="6 11" id="KW-0472">Membrane</keyword>
<keyword evidence="8" id="KW-0868">Chloride</keyword>